<dbReference type="EMBL" id="LSRX01000211">
    <property type="protein sequence ID" value="OLQ04404.1"/>
    <property type="molecule type" value="Genomic_DNA"/>
</dbReference>
<accession>A0A1Q9EAD2</accession>
<dbReference type="Proteomes" id="UP000186817">
    <property type="component" value="Unassembled WGS sequence"/>
</dbReference>
<organism evidence="1 2">
    <name type="scientific">Symbiodinium microadriaticum</name>
    <name type="common">Dinoflagellate</name>
    <name type="synonym">Zooxanthella microadriatica</name>
    <dbReference type="NCBI Taxonomy" id="2951"/>
    <lineage>
        <taxon>Eukaryota</taxon>
        <taxon>Sar</taxon>
        <taxon>Alveolata</taxon>
        <taxon>Dinophyceae</taxon>
        <taxon>Suessiales</taxon>
        <taxon>Symbiodiniaceae</taxon>
        <taxon>Symbiodinium</taxon>
    </lineage>
</organism>
<sequence length="242" mass="27346">MARSNRYSDASFSNEKIALEPAVQLLVPVQIQAEERLLEKLRKEGRQESMEFSISFIVIGAFKRYKRRRSAGFNWVQMEQRFPAYRTTKLPKDGAGWYRGSWECDEAARLRAAEIATWLPWLMAALPALQNSDGQPFPCHGHGPRKVKWLRSAELRKDGRGATPVVALQVVPEELVENELAVAEEQVVVMLAYHLEVSISHVTSEVIWMEIVVDGDDVDDVRAYSGVFVFPEGPIDLGVETC</sequence>
<evidence type="ECO:0000313" key="2">
    <source>
        <dbReference type="Proteomes" id="UP000186817"/>
    </source>
</evidence>
<dbReference type="OrthoDB" id="496981at2759"/>
<dbReference type="AlphaFoldDB" id="A0A1Q9EAD2"/>
<name>A0A1Q9EAD2_SYMMI</name>
<keyword evidence="2" id="KW-1185">Reference proteome</keyword>
<evidence type="ECO:0000313" key="1">
    <source>
        <dbReference type="EMBL" id="OLQ04404.1"/>
    </source>
</evidence>
<proteinExistence type="predicted"/>
<reference evidence="1 2" key="1">
    <citation type="submission" date="2016-02" db="EMBL/GenBank/DDBJ databases">
        <title>Genome analysis of coral dinoflagellate symbionts highlights evolutionary adaptations to a symbiotic lifestyle.</title>
        <authorList>
            <person name="Aranda M."/>
            <person name="Li Y."/>
            <person name="Liew Y.J."/>
            <person name="Baumgarten S."/>
            <person name="Simakov O."/>
            <person name="Wilson M."/>
            <person name="Piel J."/>
            <person name="Ashoor H."/>
            <person name="Bougouffa S."/>
            <person name="Bajic V.B."/>
            <person name="Ryu T."/>
            <person name="Ravasi T."/>
            <person name="Bayer T."/>
            <person name="Micklem G."/>
            <person name="Kim H."/>
            <person name="Bhak J."/>
            <person name="Lajeunesse T.C."/>
            <person name="Voolstra C.R."/>
        </authorList>
    </citation>
    <scope>NUCLEOTIDE SEQUENCE [LARGE SCALE GENOMIC DNA]</scope>
    <source>
        <strain evidence="1 2">CCMP2467</strain>
    </source>
</reference>
<comment type="caution">
    <text evidence="1">The sequence shown here is derived from an EMBL/GenBank/DDBJ whole genome shotgun (WGS) entry which is preliminary data.</text>
</comment>
<protein>
    <submittedName>
        <fullName evidence="1">Uncharacterized protein</fullName>
    </submittedName>
</protein>
<gene>
    <name evidence="1" type="ORF">AK812_SmicGene12520</name>
</gene>